<dbReference type="STRING" id="266748.HY04_04070"/>
<evidence type="ECO:0000313" key="3">
    <source>
        <dbReference type="EMBL" id="VEH99841.1"/>
    </source>
</evidence>
<feature type="domain" description="PBP" evidence="2">
    <location>
        <begin position="44"/>
        <end position="280"/>
    </location>
</feature>
<dbReference type="SUPFAM" id="SSF53850">
    <property type="entry name" value="Periplasmic binding protein-like II"/>
    <property type="match status" value="1"/>
</dbReference>
<dbReference type="Proteomes" id="UP000270036">
    <property type="component" value="Chromosome"/>
</dbReference>
<dbReference type="Gene3D" id="3.40.190.10">
    <property type="entry name" value="Periplasmic binding protein-like II"/>
    <property type="match status" value="2"/>
</dbReference>
<dbReference type="PANTHER" id="PTHR30570:SF1">
    <property type="entry name" value="PHOSPHATE-BINDING PROTEIN PSTS"/>
    <property type="match status" value="1"/>
</dbReference>
<proteinExistence type="predicted"/>
<protein>
    <submittedName>
        <fullName evidence="3">Phosphate binding protein</fullName>
    </submittedName>
</protein>
<dbReference type="InterPro" id="IPR024370">
    <property type="entry name" value="PBP_domain"/>
</dbReference>
<sequence length="307" mass="34948">MALSELYAQSTESENKEMKNSLLLMISLFVLLVSCKKKSSRVIDSPQQGEITMEVDESFASVSEALTNRYMALYPSTKINLKIKKEDLAFLDLLEGKARVIVMSRDLSEGEKRAYKKVTSLDWLPAKFAADAVVFIVPKDSPRENISVEEIKKILNNSQKDIIFDGTNSSNLNFVAQKINSTPDKLQFSIINGNKNLVEQLNKFPDKIGAIGFNTLSRPYDPEAELLRNSVKVLKVVENNKSYEPRVENLKDMSYPFTRVLYFLTNERYFGLGNGFIRFSCTQLGQIVVSKEGLQPYHLFKREVQMR</sequence>
<name>A0A448NS29_9FLAO</name>
<evidence type="ECO:0000256" key="1">
    <source>
        <dbReference type="ARBA" id="ARBA00022729"/>
    </source>
</evidence>
<dbReference type="KEGG" id="cant:NCTC13489_01820"/>
<accession>A0A448NS29</accession>
<dbReference type="PANTHER" id="PTHR30570">
    <property type="entry name" value="PERIPLASMIC PHOSPHATE BINDING COMPONENT OF PHOSPHATE ABC TRANSPORTER"/>
    <property type="match status" value="1"/>
</dbReference>
<reference evidence="3 4" key="1">
    <citation type="submission" date="2018-12" db="EMBL/GenBank/DDBJ databases">
        <authorList>
            <consortium name="Pathogen Informatics"/>
        </authorList>
    </citation>
    <scope>NUCLEOTIDE SEQUENCE [LARGE SCALE GENOMIC DNA]</scope>
    <source>
        <strain evidence="3 4">NCTC13489</strain>
    </source>
</reference>
<evidence type="ECO:0000313" key="4">
    <source>
        <dbReference type="Proteomes" id="UP000270036"/>
    </source>
</evidence>
<evidence type="ECO:0000259" key="2">
    <source>
        <dbReference type="Pfam" id="PF12849"/>
    </source>
</evidence>
<dbReference type="AlphaFoldDB" id="A0A448NS29"/>
<organism evidence="3 4">
    <name type="scientific">Kaistella antarctica</name>
    <dbReference type="NCBI Taxonomy" id="266748"/>
    <lineage>
        <taxon>Bacteria</taxon>
        <taxon>Pseudomonadati</taxon>
        <taxon>Bacteroidota</taxon>
        <taxon>Flavobacteriia</taxon>
        <taxon>Flavobacteriales</taxon>
        <taxon>Weeksellaceae</taxon>
        <taxon>Chryseobacterium group</taxon>
        <taxon>Kaistella</taxon>
    </lineage>
</organism>
<dbReference type="EMBL" id="LR134441">
    <property type="protein sequence ID" value="VEH99841.1"/>
    <property type="molecule type" value="Genomic_DNA"/>
</dbReference>
<keyword evidence="1" id="KW-0732">Signal</keyword>
<dbReference type="InterPro" id="IPR050811">
    <property type="entry name" value="Phosphate_ABC_transporter"/>
</dbReference>
<dbReference type="Pfam" id="PF12849">
    <property type="entry name" value="PBP_like_2"/>
    <property type="match status" value="1"/>
</dbReference>
<gene>
    <name evidence="3" type="ORF">NCTC13489_01820</name>
</gene>